<dbReference type="Pfam" id="PF01359">
    <property type="entry name" value="Transposase_1"/>
    <property type="match status" value="1"/>
</dbReference>
<sequence length="91" mass="10112">MRPGSSTTTTPAVPLRSRAEKSRRQRRPPCRLDPARRRAAENVESRPAPTEDHALLLVDAKGMLYFELLPQGRTVTASIFTDQLEELAAAI</sequence>
<name>A0A8S1HZ12_9PELO</name>
<dbReference type="OrthoDB" id="5847583at2759"/>
<dbReference type="Proteomes" id="UP000835052">
    <property type="component" value="Unassembled WGS sequence"/>
</dbReference>
<keyword evidence="3" id="KW-1185">Reference proteome</keyword>
<comment type="caution">
    <text evidence="2">The sequence shown here is derived from an EMBL/GenBank/DDBJ whole genome shotgun (WGS) entry which is preliminary data.</text>
</comment>
<reference evidence="2" key="1">
    <citation type="submission" date="2020-10" db="EMBL/GenBank/DDBJ databases">
        <authorList>
            <person name="Kikuchi T."/>
        </authorList>
    </citation>
    <scope>NUCLEOTIDE SEQUENCE</scope>
    <source>
        <strain evidence="2">NKZ352</strain>
    </source>
</reference>
<proteinExistence type="predicted"/>
<accession>A0A8S1HZ12</accession>
<organism evidence="2 3">
    <name type="scientific">Caenorhabditis auriculariae</name>
    <dbReference type="NCBI Taxonomy" id="2777116"/>
    <lineage>
        <taxon>Eukaryota</taxon>
        <taxon>Metazoa</taxon>
        <taxon>Ecdysozoa</taxon>
        <taxon>Nematoda</taxon>
        <taxon>Chromadorea</taxon>
        <taxon>Rhabditida</taxon>
        <taxon>Rhabditina</taxon>
        <taxon>Rhabditomorpha</taxon>
        <taxon>Rhabditoidea</taxon>
        <taxon>Rhabditidae</taxon>
        <taxon>Peloderinae</taxon>
        <taxon>Caenorhabditis</taxon>
    </lineage>
</organism>
<evidence type="ECO:0000313" key="3">
    <source>
        <dbReference type="Proteomes" id="UP000835052"/>
    </source>
</evidence>
<feature type="region of interest" description="Disordered" evidence="1">
    <location>
        <begin position="1"/>
        <end position="50"/>
    </location>
</feature>
<dbReference type="AlphaFoldDB" id="A0A8S1HZ12"/>
<evidence type="ECO:0000313" key="2">
    <source>
        <dbReference type="EMBL" id="CAD6200151.1"/>
    </source>
</evidence>
<protein>
    <submittedName>
        <fullName evidence="2">Uncharacterized protein</fullName>
    </submittedName>
</protein>
<feature type="compositionally biased region" description="Polar residues" evidence="1">
    <location>
        <begin position="1"/>
        <end position="11"/>
    </location>
</feature>
<dbReference type="InterPro" id="IPR001888">
    <property type="entry name" value="Transposase_1"/>
</dbReference>
<feature type="compositionally biased region" description="Basic and acidic residues" evidence="1">
    <location>
        <begin position="33"/>
        <end position="50"/>
    </location>
</feature>
<gene>
    <name evidence="2" type="ORF">CAUJ_LOCUS16050</name>
</gene>
<evidence type="ECO:0000256" key="1">
    <source>
        <dbReference type="SAM" id="MobiDB-lite"/>
    </source>
</evidence>
<dbReference type="EMBL" id="CAJGYM010000244">
    <property type="protein sequence ID" value="CAD6200151.1"/>
    <property type="molecule type" value="Genomic_DNA"/>
</dbReference>